<keyword evidence="1" id="KW-0645">Protease</keyword>
<keyword evidence="3" id="KW-0378">Hydrolase</keyword>
<dbReference type="GO" id="GO:0006508">
    <property type="term" value="P:proteolysis"/>
    <property type="evidence" value="ECO:0007669"/>
    <property type="project" value="UniProtKB-KW"/>
</dbReference>
<evidence type="ECO:0000313" key="5">
    <source>
        <dbReference type="Proteomes" id="UP000027616"/>
    </source>
</evidence>
<dbReference type="SUPFAM" id="SSF53474">
    <property type="entry name" value="alpha/beta-Hydrolases"/>
    <property type="match status" value="1"/>
</dbReference>
<gene>
    <name evidence="4" type="ORF">BN938_1565</name>
</gene>
<dbReference type="HOGENOM" id="CLU_039283_0_0_10"/>
<dbReference type="Proteomes" id="UP000027616">
    <property type="component" value="Chromosome I"/>
</dbReference>
<keyword evidence="5" id="KW-1185">Reference proteome</keyword>
<dbReference type="GO" id="GO:0004177">
    <property type="term" value="F:aminopeptidase activity"/>
    <property type="evidence" value="ECO:0007669"/>
    <property type="project" value="UniProtKB-KW"/>
</dbReference>
<dbReference type="GO" id="GO:0008239">
    <property type="term" value="F:dipeptidyl-peptidase activity"/>
    <property type="evidence" value="ECO:0007669"/>
    <property type="project" value="TreeGrafter"/>
</dbReference>
<reference evidence="4 5" key="1">
    <citation type="journal article" date="2015" name="Genome Announc.">
        <title>Complete Genome Sequence of the Novel Leech Symbiont Mucinivorans hirudinis M3T.</title>
        <authorList>
            <person name="Nelson M.C."/>
            <person name="Bomar L."/>
            <person name="Graf J."/>
        </authorList>
    </citation>
    <scope>NUCLEOTIDE SEQUENCE [LARGE SCALE GENOMIC DNA]</scope>
    <source>
        <strain evidence="5">M3</strain>
    </source>
</reference>
<dbReference type="EMBL" id="HG934468">
    <property type="protein sequence ID" value="CDN31652.1"/>
    <property type="molecule type" value="Genomic_DNA"/>
</dbReference>
<keyword evidence="4" id="KW-0031">Aminopeptidase</keyword>
<evidence type="ECO:0000256" key="3">
    <source>
        <dbReference type="ARBA" id="ARBA00022801"/>
    </source>
</evidence>
<dbReference type="PATRIC" id="fig|1433126.3.peg.1550"/>
<dbReference type="PANTHER" id="PTHR11010">
    <property type="entry name" value="PROTEASE S28 PRO-X CARBOXYPEPTIDASE-RELATED"/>
    <property type="match status" value="1"/>
</dbReference>
<dbReference type="InterPro" id="IPR008761">
    <property type="entry name" value="Peptidase_S37"/>
</dbReference>
<dbReference type="AlphaFoldDB" id="A0A060R8B7"/>
<name>A0A060R8B7_9BACT</name>
<dbReference type="KEGG" id="rbc:BN938_1565"/>
<proteinExistence type="predicted"/>
<accession>A0A060R8B7</accession>
<dbReference type="eggNOG" id="COG1073">
    <property type="taxonomic scope" value="Bacteria"/>
</dbReference>
<evidence type="ECO:0000313" key="4">
    <source>
        <dbReference type="EMBL" id="CDN31652.1"/>
    </source>
</evidence>
<sequence length="441" mass="49946">MNSFSPLNYLKIKQKNMIKLLAVTVALVAFNIVGATTLQEKLLKINGVVSVEQLEKGSFLERYVVTFTQPLDHKNLKKGTFEQRVVVAHAGDNRPTLLVTEGYGGARALSPRYREEISTKLNTNQIFVEHRFFGESTPSPCNWDFLTGENASGDLHAVREALREIYPAKWVASGVSKGGQNTMIYASFYPDDVDVYVPYVGPVCFGVEDGRHEPFLENVGSEGEREVILNFQKEVLKRRQELMPLFREYCEGKGYKFQIPIEEVFDYTVLEYPFSIWQWGTAVSTIPPVDGSHQELFDHLVAIVGPDYLAISDEPSFFVQAARELGYYGYDTKPFDGLLAIKDARGYLKKVFLPKDAQNIKFSKNLSNKITDYLLKNDPKMIFIYGEIDPWSAAMPLAKVFDGKKNMQLVIEKRGSHRARINSLPEAERDAVWALLAGWLK</sequence>
<evidence type="ECO:0000256" key="2">
    <source>
        <dbReference type="ARBA" id="ARBA00022729"/>
    </source>
</evidence>
<dbReference type="PANTHER" id="PTHR11010:SF38">
    <property type="entry name" value="LYSOSOMAL PRO-X CARBOXYPEPTIDASE"/>
    <property type="match status" value="1"/>
</dbReference>
<dbReference type="Pfam" id="PF05576">
    <property type="entry name" value="Peptidase_S37"/>
    <property type="match status" value="1"/>
</dbReference>
<dbReference type="Gene3D" id="3.40.50.1820">
    <property type="entry name" value="alpha/beta hydrolase"/>
    <property type="match status" value="1"/>
</dbReference>
<keyword evidence="2" id="KW-0732">Signal</keyword>
<dbReference type="STRING" id="1433126.BN938_1565"/>
<organism evidence="4 5">
    <name type="scientific">Mucinivorans hirudinis</name>
    <dbReference type="NCBI Taxonomy" id="1433126"/>
    <lineage>
        <taxon>Bacteria</taxon>
        <taxon>Pseudomonadati</taxon>
        <taxon>Bacteroidota</taxon>
        <taxon>Bacteroidia</taxon>
        <taxon>Bacteroidales</taxon>
        <taxon>Rikenellaceae</taxon>
        <taxon>Mucinivorans</taxon>
    </lineage>
</organism>
<dbReference type="ESTHER" id="9bact-a0a060r8b7">
    <property type="family name" value="Peptidase_S37"/>
</dbReference>
<protein>
    <submittedName>
        <fullName evidence="4">Putative secreted tripeptidyl aminopeptidase</fullName>
    </submittedName>
</protein>
<evidence type="ECO:0000256" key="1">
    <source>
        <dbReference type="ARBA" id="ARBA00022670"/>
    </source>
</evidence>
<dbReference type="InterPro" id="IPR029058">
    <property type="entry name" value="AB_hydrolase_fold"/>
</dbReference>